<feature type="coiled-coil region" evidence="1">
    <location>
        <begin position="357"/>
        <end position="395"/>
    </location>
</feature>
<feature type="transmembrane region" description="Helical" evidence="2">
    <location>
        <begin position="305"/>
        <end position="326"/>
    </location>
</feature>
<dbReference type="HOGENOM" id="CLU_013044_1_1_1"/>
<proteinExistence type="predicted"/>
<reference evidence="4" key="1">
    <citation type="journal article" date="2006" name="PLoS Biol.">
        <title>Macronuclear genome sequence of the ciliate Tetrahymena thermophila, a model eukaryote.</title>
        <authorList>
            <person name="Eisen J.A."/>
            <person name="Coyne R.S."/>
            <person name="Wu M."/>
            <person name="Wu D."/>
            <person name="Thiagarajan M."/>
            <person name="Wortman J.R."/>
            <person name="Badger J.H."/>
            <person name="Ren Q."/>
            <person name="Amedeo P."/>
            <person name="Jones K.M."/>
            <person name="Tallon L.J."/>
            <person name="Delcher A.L."/>
            <person name="Salzberg S.L."/>
            <person name="Silva J.C."/>
            <person name="Haas B.J."/>
            <person name="Majoros W.H."/>
            <person name="Farzad M."/>
            <person name="Carlton J.M."/>
            <person name="Smith R.K. Jr."/>
            <person name="Garg J."/>
            <person name="Pearlman R.E."/>
            <person name="Karrer K.M."/>
            <person name="Sun L."/>
            <person name="Manning G."/>
            <person name="Elde N.C."/>
            <person name="Turkewitz A.P."/>
            <person name="Asai D.J."/>
            <person name="Wilkes D.E."/>
            <person name="Wang Y."/>
            <person name="Cai H."/>
            <person name="Collins K."/>
            <person name="Stewart B.A."/>
            <person name="Lee S.R."/>
            <person name="Wilamowska K."/>
            <person name="Weinberg Z."/>
            <person name="Ruzzo W.L."/>
            <person name="Wloga D."/>
            <person name="Gaertig J."/>
            <person name="Frankel J."/>
            <person name="Tsao C.-C."/>
            <person name="Gorovsky M.A."/>
            <person name="Keeling P.J."/>
            <person name="Waller R.F."/>
            <person name="Patron N.J."/>
            <person name="Cherry J.M."/>
            <person name="Stover N.A."/>
            <person name="Krieger C.J."/>
            <person name="del Toro C."/>
            <person name="Ryder H.F."/>
            <person name="Williamson S.C."/>
            <person name="Barbeau R.A."/>
            <person name="Hamilton E.P."/>
            <person name="Orias E."/>
        </authorList>
    </citation>
    <scope>NUCLEOTIDE SEQUENCE [LARGE SCALE GENOMIC DNA]</scope>
    <source>
        <strain evidence="4">SB210</strain>
    </source>
</reference>
<keyword evidence="4" id="KW-1185">Reference proteome</keyword>
<dbReference type="AlphaFoldDB" id="Q23G32"/>
<feature type="coiled-coil region" evidence="1">
    <location>
        <begin position="627"/>
        <end position="654"/>
    </location>
</feature>
<organism evidence="3 4">
    <name type="scientific">Tetrahymena thermophila (strain SB210)</name>
    <dbReference type="NCBI Taxonomy" id="312017"/>
    <lineage>
        <taxon>Eukaryota</taxon>
        <taxon>Sar</taxon>
        <taxon>Alveolata</taxon>
        <taxon>Ciliophora</taxon>
        <taxon>Intramacronucleata</taxon>
        <taxon>Oligohymenophorea</taxon>
        <taxon>Hymenostomatida</taxon>
        <taxon>Tetrahymenina</taxon>
        <taxon>Tetrahymenidae</taxon>
        <taxon>Tetrahymena</taxon>
    </lineage>
</organism>
<feature type="transmembrane region" description="Helical" evidence="2">
    <location>
        <begin position="28"/>
        <end position="49"/>
    </location>
</feature>
<dbReference type="InParanoid" id="Q23G32"/>
<keyword evidence="2" id="KW-0812">Transmembrane</keyword>
<dbReference type="RefSeq" id="XP_001015673.1">
    <property type="nucleotide sequence ID" value="XM_001015673.1"/>
</dbReference>
<dbReference type="KEGG" id="tet:TTHERM_00077320"/>
<dbReference type="OrthoDB" id="302623at2759"/>
<dbReference type="EMBL" id="GG662704">
    <property type="protein sequence ID" value="EAR95428.1"/>
    <property type="molecule type" value="Genomic_DNA"/>
</dbReference>
<keyword evidence="2" id="KW-0472">Membrane</keyword>
<sequence>MRNCMFDLFSSHFFFKVNGKSIKQGTSLGSFVSFVIITLGISYLCYLLNQYFNNQIDPNYRAQNFTNNQSIDLDLSDDLISFRFEYDYNLSVDVLQAQTNKTYVVYMAYFIQLQQSGYQMIPINIVKCKNPKLLGYNCIDYSTISNSTLLQDSIENIQTQIQIFVYGCLDQDFQKTTIPNNCAQQSEINDVINGINAFFKLQIKTSQYNVKSKQFQTAYRSSQIFTLTSQYIQSTLKIQKQITTVKEGFFFQSELTQESPQQYDLEVQTLDRQSAIQLMNLQCYCQSGVIVDQLYQQVQIQYPTIPSILALANSVFSILMLLGFIGRRFSLKLIDKKFFMILFQNIFQQSYIQVLSLNNLLEKKMEKNQQNNLQNEQIQRKTDESEEINIQKENESAIDKSNSLSPPLYFKPMKLLNMRNSVNNKDEHNSSGKIDFQPSQKHISELNIPNILTFQDQKESLEETCNQSKEFLQTKNKFQEKLFQNERSFYSQNEQKINRIKVTSISLFEQRQKSNSKYLKTKKLIYEKKQFQEDFSKYNQIIKSLQSRKAQIELQKILNKSRILSRNSKETKSKNLNDIQKQNIQNLLDRELDIYQFYEDILFLKKAVMILLSQDQLAALKLVGCSSQFLELNLKELEESQLQLQKNLSHFEEQFAIQLSNELKIENIKKFLQKCQNKNNLSDIDLRIISSISSSLNL</sequence>
<keyword evidence="2" id="KW-1133">Transmembrane helix</keyword>
<gene>
    <name evidence="3" type="ORF">TTHERM_00077320</name>
</gene>
<dbReference type="Proteomes" id="UP000009168">
    <property type="component" value="Unassembled WGS sequence"/>
</dbReference>
<evidence type="ECO:0000313" key="4">
    <source>
        <dbReference type="Proteomes" id="UP000009168"/>
    </source>
</evidence>
<evidence type="ECO:0000256" key="1">
    <source>
        <dbReference type="SAM" id="Coils"/>
    </source>
</evidence>
<name>Q23G32_TETTS</name>
<accession>Q23G32</accession>
<evidence type="ECO:0000256" key="2">
    <source>
        <dbReference type="SAM" id="Phobius"/>
    </source>
</evidence>
<protein>
    <submittedName>
        <fullName evidence="3">AMP-binding enzyme family protein</fullName>
    </submittedName>
</protein>
<dbReference type="GeneID" id="7834720"/>
<keyword evidence="1" id="KW-0175">Coiled coil</keyword>
<evidence type="ECO:0000313" key="3">
    <source>
        <dbReference type="EMBL" id="EAR95428.1"/>
    </source>
</evidence>